<dbReference type="HOGENOM" id="CLU_089876_7_0_5"/>
<proteinExistence type="predicted"/>
<accession>F4QT09</accession>
<protein>
    <submittedName>
        <fullName evidence="2">Thioesterase superfamily protein</fullName>
    </submittedName>
</protein>
<dbReference type="Proteomes" id="UP000006512">
    <property type="component" value="Unassembled WGS sequence"/>
</dbReference>
<dbReference type="GO" id="GO:0061522">
    <property type="term" value="F:1,4-dihydroxy-2-naphthoyl-CoA thioesterase activity"/>
    <property type="evidence" value="ECO:0007669"/>
    <property type="project" value="TreeGrafter"/>
</dbReference>
<dbReference type="SUPFAM" id="SSF54637">
    <property type="entry name" value="Thioesterase/thiol ester dehydrase-isomerase"/>
    <property type="match status" value="1"/>
</dbReference>
<feature type="domain" description="Thioesterase" evidence="1">
    <location>
        <begin position="57"/>
        <end position="119"/>
    </location>
</feature>
<dbReference type="PANTHER" id="PTHR43240">
    <property type="entry name" value="1,4-DIHYDROXY-2-NAPHTHOYL-COA THIOESTERASE 1"/>
    <property type="match status" value="1"/>
</dbReference>
<dbReference type="Pfam" id="PF03061">
    <property type="entry name" value="4HBT"/>
    <property type="match status" value="1"/>
</dbReference>
<dbReference type="CDD" id="cd03443">
    <property type="entry name" value="PaaI_thioesterase"/>
    <property type="match status" value="1"/>
</dbReference>
<dbReference type="InterPro" id="IPR006683">
    <property type="entry name" value="Thioestr_dom"/>
</dbReference>
<dbReference type="eggNOG" id="COG2050">
    <property type="taxonomic scope" value="Bacteria"/>
</dbReference>
<dbReference type="RefSeq" id="WP_006275077.1">
    <property type="nucleotide sequence ID" value="NZ_GL883080.1"/>
</dbReference>
<dbReference type="Gene3D" id="3.10.129.10">
    <property type="entry name" value="Hotdog Thioesterase"/>
    <property type="match status" value="1"/>
</dbReference>
<organism evidence="2 3">
    <name type="scientific">Asticcacaulis biprosthecium C19</name>
    <dbReference type="NCBI Taxonomy" id="715226"/>
    <lineage>
        <taxon>Bacteria</taxon>
        <taxon>Pseudomonadati</taxon>
        <taxon>Pseudomonadota</taxon>
        <taxon>Alphaproteobacteria</taxon>
        <taxon>Caulobacterales</taxon>
        <taxon>Caulobacteraceae</taxon>
        <taxon>Asticcacaulis</taxon>
    </lineage>
</organism>
<reference evidence="3" key="1">
    <citation type="submission" date="2011-03" db="EMBL/GenBank/DDBJ databases">
        <title>Draft genome sequence of Brevundimonas diminuta.</title>
        <authorList>
            <person name="Brown P.J.B."/>
            <person name="Buechlein A."/>
            <person name="Hemmerich C."/>
            <person name="Brun Y.V."/>
        </authorList>
    </citation>
    <scope>NUCLEOTIDE SEQUENCE [LARGE SCALE GENOMIC DNA]</scope>
    <source>
        <strain evidence="3">C19</strain>
    </source>
</reference>
<dbReference type="AlphaFoldDB" id="F4QT09"/>
<keyword evidence="3" id="KW-1185">Reference proteome</keyword>
<name>F4QT09_9CAUL</name>
<dbReference type="InterPro" id="IPR029069">
    <property type="entry name" value="HotDog_dom_sf"/>
</dbReference>
<evidence type="ECO:0000313" key="3">
    <source>
        <dbReference type="Proteomes" id="UP000006512"/>
    </source>
</evidence>
<dbReference type="OrthoDB" id="9813158at2"/>
<dbReference type="GO" id="GO:0005829">
    <property type="term" value="C:cytosol"/>
    <property type="evidence" value="ECO:0007669"/>
    <property type="project" value="TreeGrafter"/>
</dbReference>
<evidence type="ECO:0000259" key="1">
    <source>
        <dbReference type="Pfam" id="PF03061"/>
    </source>
</evidence>
<evidence type="ECO:0000313" key="2">
    <source>
        <dbReference type="EMBL" id="EGF89879.1"/>
    </source>
</evidence>
<sequence length="147" mass="15978">MSQPPFSNMFADIVGHTPYMKAIGVRYVGTGPDGVTLALPYRDDLVGDPETRVFASGVVTALLDNTCGMAVWDRINEFKPIATLDLRIDYMRPAMPDNELKATAKCYKLTRSVGFVRAFAYEVSSDDPVAAAQAAFIISNPALRAKA</sequence>
<dbReference type="PANTHER" id="PTHR43240:SF7">
    <property type="entry name" value="BLR7284 PROTEIN"/>
    <property type="match status" value="1"/>
</dbReference>
<dbReference type="STRING" id="715226.ABI_43020"/>
<gene>
    <name evidence="2" type="ORF">ABI_43020</name>
</gene>
<dbReference type="EMBL" id="GL883080">
    <property type="protein sequence ID" value="EGF89879.1"/>
    <property type="molecule type" value="Genomic_DNA"/>
</dbReference>